<dbReference type="PROSITE" id="PS50262">
    <property type="entry name" value="G_PROTEIN_RECEP_F1_2"/>
    <property type="match status" value="1"/>
</dbReference>
<feature type="transmembrane region" description="Helical" evidence="11">
    <location>
        <begin position="43"/>
        <end position="64"/>
    </location>
</feature>
<evidence type="ECO:0000256" key="9">
    <source>
        <dbReference type="ARBA" id="ARBA00023180"/>
    </source>
</evidence>
<keyword evidence="13" id="KW-1185">Reference proteome</keyword>
<dbReference type="PANTHER" id="PTHR24246">
    <property type="entry name" value="OLFACTORY RECEPTOR AND ADENOSINE RECEPTOR"/>
    <property type="match status" value="1"/>
</dbReference>
<accession>A0AA97LGK9</accession>
<dbReference type="Pfam" id="PF00001">
    <property type="entry name" value="7tm_1"/>
    <property type="match status" value="2"/>
</dbReference>
<keyword evidence="7 11" id="KW-1015">Disulfide bond</keyword>
<evidence type="ECO:0000256" key="10">
    <source>
        <dbReference type="ARBA" id="ARBA00023224"/>
    </source>
</evidence>
<evidence type="ECO:0000256" key="8">
    <source>
        <dbReference type="ARBA" id="ARBA00023170"/>
    </source>
</evidence>
<dbReference type="PRINTS" id="PR00237">
    <property type="entry name" value="GPCRRHODOPSN"/>
</dbReference>
<evidence type="ECO:0000256" key="6">
    <source>
        <dbReference type="ARBA" id="ARBA00023136"/>
    </source>
</evidence>
<gene>
    <name evidence="14" type="primary">LOC129342982</name>
</gene>
<dbReference type="GeneID" id="129342982"/>
<keyword evidence="6 11" id="KW-0472">Membrane</keyword>
<reference evidence="14" key="1">
    <citation type="submission" date="2025-08" db="UniProtKB">
        <authorList>
            <consortium name="RefSeq"/>
        </authorList>
    </citation>
    <scope>IDENTIFICATION</scope>
    <source>
        <tissue evidence="14">Blood</tissue>
    </source>
</reference>
<dbReference type="RefSeq" id="XP_054854915.1">
    <property type="nucleotide sequence ID" value="XM_054998940.1"/>
</dbReference>
<dbReference type="PRINTS" id="PR00424">
    <property type="entry name" value="ADENOSINER"/>
</dbReference>
<keyword evidence="3 11" id="KW-0812">Transmembrane</keyword>
<dbReference type="InterPro" id="IPR000276">
    <property type="entry name" value="GPCR_Rhodpsn"/>
</dbReference>
<dbReference type="KEGG" id="emc:129342982"/>
<protein>
    <submittedName>
        <fullName evidence="14">Adenosine receptor A2b-like</fullName>
    </submittedName>
</protein>
<feature type="transmembrane region" description="Helical" evidence="11">
    <location>
        <begin position="264"/>
        <end position="287"/>
    </location>
</feature>
<keyword evidence="10 11" id="KW-0807">Transducer</keyword>
<evidence type="ECO:0000256" key="2">
    <source>
        <dbReference type="ARBA" id="ARBA00022475"/>
    </source>
</evidence>
<dbReference type="GO" id="GO:0001609">
    <property type="term" value="F:G protein-coupled adenosine receptor activity"/>
    <property type="evidence" value="ECO:0007669"/>
    <property type="project" value="UniProtKB-UniRule"/>
</dbReference>
<dbReference type="AlphaFoldDB" id="A0AA97LGK9"/>
<dbReference type="InterPro" id="IPR017452">
    <property type="entry name" value="GPCR_Rhodpsn_7TM"/>
</dbReference>
<feature type="transmembrane region" description="Helical" evidence="11">
    <location>
        <begin position="214"/>
        <end position="235"/>
    </location>
</feature>
<keyword evidence="4 11" id="KW-1133">Transmembrane helix</keyword>
<evidence type="ECO:0000259" key="12">
    <source>
        <dbReference type="PROSITE" id="PS50262"/>
    </source>
</evidence>
<evidence type="ECO:0000313" key="13">
    <source>
        <dbReference type="Proteomes" id="UP001190640"/>
    </source>
</evidence>
<dbReference type="PANTHER" id="PTHR24246:SF27">
    <property type="entry name" value="ADENOSINE RECEPTOR, ISOFORM A"/>
    <property type="match status" value="1"/>
</dbReference>
<dbReference type="GO" id="GO:0005886">
    <property type="term" value="C:plasma membrane"/>
    <property type="evidence" value="ECO:0007669"/>
    <property type="project" value="UniProtKB-SubCell"/>
</dbReference>
<keyword evidence="9 11" id="KW-0325">Glycoprotein</keyword>
<dbReference type="InterPro" id="IPR001634">
    <property type="entry name" value="Adenosn_rcpt"/>
</dbReference>
<name>A0AA97LGK9_EUBMA</name>
<proteinExistence type="inferred from homology"/>
<sequence>MDVYFGFVILESLLAAAIVSTNLLVCATIYLHKELRRVTNYLIMWLAVADLGVGALAIPFSVVLSMEYTLCFYTCLFLTCFPLVTTQFSILLLLVIAINAHVKIRLPNSYARHVKKGRVTVLVVICWLLSLLIGLSPMMGWNRFQQYGEVSNKTMAVSFPSERVAFVILAPDLPYAGSLSKVYPGPRQNFNYSEIHQGHIGRCSFSSIFSPEYLVYFVFFTCTLLPLAAMLGIYIDLFRVVRGHFQSQALWAAKRGEIQTARTLFLLVGVFCICWVPLHVLYCVQLLCPTCQRYESLDHLAILLSHLNSLANPLIYAMRKKDFGLALQSVFLHHVLHWPKLRACCFPNPKVHPKS</sequence>
<dbReference type="Gene3D" id="1.20.1070.10">
    <property type="entry name" value="Rhodopsin 7-helix transmembrane proteins"/>
    <property type="match status" value="1"/>
</dbReference>
<evidence type="ECO:0000256" key="3">
    <source>
        <dbReference type="ARBA" id="ARBA00022692"/>
    </source>
</evidence>
<feature type="domain" description="G-protein coupled receptors family 1 profile" evidence="12">
    <location>
        <begin position="21"/>
        <end position="316"/>
    </location>
</feature>
<evidence type="ECO:0000313" key="14">
    <source>
        <dbReference type="RefSeq" id="XP_054854915.1"/>
    </source>
</evidence>
<comment type="similarity">
    <text evidence="11">Belongs to the G-protein coupled receptor 1 family.</text>
</comment>
<evidence type="ECO:0000256" key="7">
    <source>
        <dbReference type="ARBA" id="ARBA00023157"/>
    </source>
</evidence>
<dbReference type="SUPFAM" id="SSF81321">
    <property type="entry name" value="Family A G protein-coupled receptor-like"/>
    <property type="match status" value="1"/>
</dbReference>
<feature type="transmembrane region" description="Helical" evidence="11">
    <location>
        <begin position="6"/>
        <end position="31"/>
    </location>
</feature>
<organism evidence="13 14">
    <name type="scientific">Eublepharis macularius</name>
    <name type="common">Leopard gecko</name>
    <name type="synonym">Cyrtodactylus macularius</name>
    <dbReference type="NCBI Taxonomy" id="481883"/>
    <lineage>
        <taxon>Eukaryota</taxon>
        <taxon>Metazoa</taxon>
        <taxon>Chordata</taxon>
        <taxon>Craniata</taxon>
        <taxon>Vertebrata</taxon>
        <taxon>Euteleostomi</taxon>
        <taxon>Lepidosauria</taxon>
        <taxon>Squamata</taxon>
        <taxon>Bifurcata</taxon>
        <taxon>Gekkota</taxon>
        <taxon>Eublepharidae</taxon>
        <taxon>Eublepharinae</taxon>
        <taxon>Eublepharis</taxon>
    </lineage>
</organism>
<evidence type="ECO:0000256" key="11">
    <source>
        <dbReference type="RuleBase" id="RU201114"/>
    </source>
</evidence>
<feature type="transmembrane region" description="Helical" evidence="11">
    <location>
        <begin position="70"/>
        <end position="98"/>
    </location>
</feature>
<feature type="transmembrane region" description="Helical" evidence="11">
    <location>
        <begin position="119"/>
        <end position="139"/>
    </location>
</feature>
<evidence type="ECO:0000256" key="1">
    <source>
        <dbReference type="ARBA" id="ARBA00004651"/>
    </source>
</evidence>
<keyword evidence="5 11" id="KW-0297">G-protein coupled receptor</keyword>
<evidence type="ECO:0000256" key="4">
    <source>
        <dbReference type="ARBA" id="ARBA00022989"/>
    </source>
</evidence>
<dbReference type="Proteomes" id="UP001190640">
    <property type="component" value="Chromosome 15"/>
</dbReference>
<keyword evidence="2 11" id="KW-1003">Cell membrane</keyword>
<keyword evidence="8 11" id="KW-0675">Receptor</keyword>
<evidence type="ECO:0000256" key="5">
    <source>
        <dbReference type="ARBA" id="ARBA00023040"/>
    </source>
</evidence>
<comment type="subcellular location">
    <subcellularLocation>
        <location evidence="1 11">Cell membrane</location>
        <topology evidence="1 11">Multi-pass membrane protein</topology>
    </subcellularLocation>
</comment>